<evidence type="ECO:0000259" key="3">
    <source>
        <dbReference type="PROSITE" id="PS50893"/>
    </source>
</evidence>
<dbReference type="PROSITE" id="PS50893">
    <property type="entry name" value="ABC_TRANSPORTER_2"/>
    <property type="match status" value="2"/>
</dbReference>
<dbReference type="InterPro" id="IPR027417">
    <property type="entry name" value="P-loop_NTPase"/>
</dbReference>
<dbReference type="GO" id="GO:0005524">
    <property type="term" value="F:ATP binding"/>
    <property type="evidence" value="ECO:0007669"/>
    <property type="project" value="UniProtKB-KW"/>
</dbReference>
<sequence>MSILEVKHLSHGFGERTIFEDVSFRLLKGEHIGLVGANGEGKSTFMSIVTGHLQPDEGKVEWSKYVTAGYLDQHTVLEAGMSVRDVLRTAFDELFKTEARINEIYMSMADDGADMDALMEEVGELQDRLESRDFYTLDAKIDEVARALGVMDFGMDSDVTELSGGQRTKVLLAKLLLEKPDILLLDEPTNYLDAEHIEWLKRYLQNYENAFVLISHDIPFLNDVINIVYHVENHNLVRYTGDYNNFQAVYAMKKAQLEAAYERQQKEIADLQDFVNRNKARVATRNMAMSRQKKLDKMERIELQSEKPKPSFEFKESRTPSRFIFQTQNLEIGYDHPLTKPLNLTFERNQKVAIIGANGIGKTTLLKSLLGIIPPISGSVERGDYIELGYFEQEVVAGNRQTPLEAVWDAFPALNQAEVRAALARCGLTSKHIESQIQVLSGGEQAKVRFCLLMNRENNVLVLDEPTNHLDVDAKEELKRALKSYRGSILMVCHEPDFYEGWTEVWDFNNMM</sequence>
<dbReference type="PANTHER" id="PTHR42855">
    <property type="entry name" value="ABC TRANSPORTER ATP-BINDING SUBUNIT"/>
    <property type="match status" value="1"/>
</dbReference>
<proteinExistence type="predicted"/>
<dbReference type="InterPro" id="IPR051309">
    <property type="entry name" value="ABCF_ATPase"/>
</dbReference>
<evidence type="ECO:0000256" key="2">
    <source>
        <dbReference type="ARBA" id="ARBA00022840"/>
    </source>
</evidence>
<accession>F5X6J7</accession>
<feature type="domain" description="ABC transporter" evidence="3">
    <location>
        <begin position="4"/>
        <end position="265"/>
    </location>
</feature>
<dbReference type="PROSITE" id="PS00211">
    <property type="entry name" value="ABC_TRANSPORTER_1"/>
    <property type="match status" value="2"/>
</dbReference>
<dbReference type="KEGG" id="stb:SGPB_0965"/>
<dbReference type="HOGENOM" id="CLU_000604_36_0_9"/>
<dbReference type="Gene3D" id="3.40.50.300">
    <property type="entry name" value="P-loop containing nucleotide triphosphate hydrolases"/>
    <property type="match status" value="2"/>
</dbReference>
<dbReference type="SUPFAM" id="SSF52540">
    <property type="entry name" value="P-loop containing nucleoside triphosphate hydrolases"/>
    <property type="match status" value="2"/>
</dbReference>
<dbReference type="CDD" id="cd03221">
    <property type="entry name" value="ABCF_EF-3"/>
    <property type="match status" value="2"/>
</dbReference>
<dbReference type="InterPro" id="IPR017871">
    <property type="entry name" value="ABC_transporter-like_CS"/>
</dbReference>
<dbReference type="InterPro" id="IPR003439">
    <property type="entry name" value="ABC_transporter-like_ATP-bd"/>
</dbReference>
<organism evidence="4 5">
    <name type="scientific">Streptococcus pasteurianus (strain ATCC 43144 / JCM 5346 / CCUG 46074 / CDC 1723-81)</name>
    <dbReference type="NCBI Taxonomy" id="981540"/>
    <lineage>
        <taxon>Bacteria</taxon>
        <taxon>Bacillati</taxon>
        <taxon>Bacillota</taxon>
        <taxon>Bacilli</taxon>
        <taxon>Lactobacillales</taxon>
        <taxon>Streptococcaceae</taxon>
        <taxon>Streptococcus</taxon>
    </lineage>
</organism>
<name>F5X6J7_STRPX</name>
<dbReference type="Proteomes" id="UP000007946">
    <property type="component" value="Chromosome"/>
</dbReference>
<dbReference type="EMBL" id="AP012054">
    <property type="protein sequence ID" value="BAK30037.1"/>
    <property type="molecule type" value="Genomic_DNA"/>
</dbReference>
<keyword evidence="1" id="KW-0547">Nucleotide-binding</keyword>
<dbReference type="SMART" id="SM00382">
    <property type="entry name" value="AAA"/>
    <property type="match status" value="2"/>
</dbReference>
<dbReference type="STRING" id="981540.SGPB_0965"/>
<feature type="domain" description="ABC transporter" evidence="3">
    <location>
        <begin position="319"/>
        <end position="511"/>
    </location>
</feature>
<protein>
    <submittedName>
        <fullName evidence="4">ABC transporter, ATP-binding protein</fullName>
    </submittedName>
</protein>
<keyword evidence="5" id="KW-1185">Reference proteome</keyword>
<dbReference type="InterPro" id="IPR032781">
    <property type="entry name" value="ABC_tran_Xtn"/>
</dbReference>
<dbReference type="InterPro" id="IPR003593">
    <property type="entry name" value="AAA+_ATPase"/>
</dbReference>
<reference evidence="4 5" key="1">
    <citation type="journal article" date="2011" name="PLoS ONE">
        <title>Sequencing and comparative genome analysis of two pathogenic Streptococcus gallolyticus subspecies: genome plasticity, adaptation and virulence.</title>
        <authorList>
            <person name="Lin I.-H."/>
            <person name="Liu T.-T."/>
            <person name="Teng Y.-T."/>
            <person name="Wu H.-L."/>
            <person name="Liu Y.-M."/>
            <person name="Wu K.-M."/>
            <person name="Chang C.-H."/>
            <person name="Hsu M.-T."/>
        </authorList>
    </citation>
    <scope>NUCLEOTIDE SEQUENCE [LARGE SCALE GENOMIC DNA]</scope>
    <source>
        <strain evidence="5">ATCC 43144 / JCM 5346 / CDC 1723-81</strain>
    </source>
</reference>
<evidence type="ECO:0000313" key="5">
    <source>
        <dbReference type="Proteomes" id="UP000007946"/>
    </source>
</evidence>
<dbReference type="Pfam" id="PF12848">
    <property type="entry name" value="ABC_tran_Xtn"/>
    <property type="match status" value="1"/>
</dbReference>
<keyword evidence="2 4" id="KW-0067">ATP-binding</keyword>
<dbReference type="Pfam" id="PF00005">
    <property type="entry name" value="ABC_tran"/>
    <property type="match status" value="2"/>
</dbReference>
<evidence type="ECO:0000256" key="1">
    <source>
        <dbReference type="ARBA" id="ARBA00022741"/>
    </source>
</evidence>
<dbReference type="FunFam" id="3.40.50.300:FF:000011">
    <property type="entry name" value="Putative ABC transporter ATP-binding component"/>
    <property type="match status" value="1"/>
</dbReference>
<gene>
    <name evidence="4" type="ordered locus">SGPB_0965</name>
</gene>
<evidence type="ECO:0000313" key="4">
    <source>
        <dbReference type="EMBL" id="BAK30037.1"/>
    </source>
</evidence>
<dbReference type="RefSeq" id="WP_013851834.1">
    <property type="nucleotide sequence ID" value="NC_015600.1"/>
</dbReference>
<dbReference type="FunFam" id="3.40.50.300:FF:000905">
    <property type="entry name" value="Heme ABC transporter ATP-binding protein"/>
    <property type="match status" value="1"/>
</dbReference>
<dbReference type="AlphaFoldDB" id="F5X6J7"/>
<dbReference type="GO" id="GO:0016887">
    <property type="term" value="F:ATP hydrolysis activity"/>
    <property type="evidence" value="ECO:0007669"/>
    <property type="project" value="InterPro"/>
</dbReference>
<dbReference type="PANTHER" id="PTHR42855:SF2">
    <property type="entry name" value="DRUG RESISTANCE ABC TRANSPORTER,ATP-BINDING PROTEIN"/>
    <property type="match status" value="1"/>
</dbReference>